<dbReference type="Pfam" id="PF10551">
    <property type="entry name" value="MULE"/>
    <property type="match status" value="1"/>
</dbReference>
<keyword evidence="4" id="KW-0862">Zinc</keyword>
<proteinExistence type="predicted"/>
<evidence type="ECO:0000256" key="8">
    <source>
        <dbReference type="SAM" id="MobiDB-lite"/>
    </source>
</evidence>
<dbReference type="PROSITE" id="PS50966">
    <property type="entry name" value="ZF_SWIM"/>
    <property type="match status" value="1"/>
</dbReference>
<keyword evidence="12" id="KW-1185">Reference proteome</keyword>
<evidence type="ECO:0000259" key="10">
    <source>
        <dbReference type="PROSITE" id="PS50966"/>
    </source>
</evidence>
<evidence type="ECO:0000256" key="1">
    <source>
        <dbReference type="ARBA" id="ARBA00022578"/>
    </source>
</evidence>
<feature type="domain" description="SWIM-type" evidence="10">
    <location>
        <begin position="667"/>
        <end position="699"/>
    </location>
</feature>
<evidence type="ECO:0000256" key="7">
    <source>
        <dbReference type="PROSITE-ProRule" id="PRU00047"/>
    </source>
</evidence>
<dbReference type="SMART" id="SM00575">
    <property type="entry name" value="ZnF_PMZ"/>
    <property type="match status" value="1"/>
</dbReference>
<feature type="region of interest" description="Disordered" evidence="8">
    <location>
        <begin position="781"/>
        <end position="838"/>
    </location>
</feature>
<dbReference type="GO" id="GO:0006313">
    <property type="term" value="P:DNA transposition"/>
    <property type="evidence" value="ECO:0007669"/>
    <property type="project" value="InterPro"/>
</dbReference>
<dbReference type="PROSITE" id="PS50158">
    <property type="entry name" value="ZF_CCHC"/>
    <property type="match status" value="1"/>
</dbReference>
<accession>A0AAQ3SI93</accession>
<dbReference type="InterPro" id="IPR007527">
    <property type="entry name" value="Znf_SWIM"/>
</dbReference>
<feature type="compositionally biased region" description="Basic residues" evidence="8">
    <location>
        <begin position="799"/>
        <end position="822"/>
    </location>
</feature>
<dbReference type="InterPro" id="IPR001878">
    <property type="entry name" value="Znf_CCHC"/>
</dbReference>
<keyword evidence="6" id="KW-0233">DNA recombination</keyword>
<protein>
    <submittedName>
        <fullName evidence="11">Uncharacterized protein</fullName>
    </submittedName>
</protein>
<keyword evidence="2" id="KW-0479">Metal-binding</keyword>
<evidence type="ECO:0000256" key="6">
    <source>
        <dbReference type="ARBA" id="ARBA00023172"/>
    </source>
</evidence>
<name>A0AAQ3SI93_PASNO</name>
<dbReference type="InterPro" id="IPR004332">
    <property type="entry name" value="Transposase_MuDR"/>
</dbReference>
<evidence type="ECO:0000256" key="5">
    <source>
        <dbReference type="ARBA" id="ARBA00023125"/>
    </source>
</evidence>
<feature type="region of interest" description="Disordered" evidence="8">
    <location>
        <begin position="100"/>
        <end position="140"/>
    </location>
</feature>
<dbReference type="GO" id="GO:0003677">
    <property type="term" value="F:DNA binding"/>
    <property type="evidence" value="ECO:0007669"/>
    <property type="project" value="UniProtKB-KW"/>
</dbReference>
<dbReference type="GO" id="GO:0004803">
    <property type="term" value="F:transposase activity"/>
    <property type="evidence" value="ECO:0007669"/>
    <property type="project" value="InterPro"/>
</dbReference>
<evidence type="ECO:0000256" key="3">
    <source>
        <dbReference type="ARBA" id="ARBA00022771"/>
    </source>
</evidence>
<reference evidence="11 12" key="1">
    <citation type="submission" date="2024-02" db="EMBL/GenBank/DDBJ databases">
        <title>High-quality chromosome-scale genome assembly of Pensacola bahiagrass (Paspalum notatum Flugge var. saurae).</title>
        <authorList>
            <person name="Vega J.M."/>
            <person name="Podio M."/>
            <person name="Orjuela J."/>
            <person name="Siena L.A."/>
            <person name="Pessino S.C."/>
            <person name="Combes M.C."/>
            <person name="Mariac C."/>
            <person name="Albertini E."/>
            <person name="Pupilli F."/>
            <person name="Ortiz J.P.A."/>
            <person name="Leblanc O."/>
        </authorList>
    </citation>
    <scope>NUCLEOTIDE SEQUENCE [LARGE SCALE GENOMIC DNA]</scope>
    <source>
        <strain evidence="11">R1</strain>
        <tissue evidence="11">Leaf</tissue>
    </source>
</reference>
<evidence type="ECO:0000313" key="12">
    <source>
        <dbReference type="Proteomes" id="UP001341281"/>
    </source>
</evidence>
<dbReference type="Pfam" id="PF03108">
    <property type="entry name" value="DBD_Tnp_Mut"/>
    <property type="match status" value="1"/>
</dbReference>
<dbReference type="Proteomes" id="UP001341281">
    <property type="component" value="Chromosome 01"/>
</dbReference>
<dbReference type="InterPro" id="IPR006564">
    <property type="entry name" value="Znf_PMZ"/>
</dbReference>
<dbReference type="InterPro" id="IPR018289">
    <property type="entry name" value="MULE_transposase_dom"/>
</dbReference>
<dbReference type="PROSITE" id="PS01007">
    <property type="entry name" value="TRANSPOSASE_MUTATOR"/>
    <property type="match status" value="1"/>
</dbReference>
<evidence type="ECO:0000313" key="11">
    <source>
        <dbReference type="EMBL" id="WVZ52457.1"/>
    </source>
</evidence>
<keyword evidence="1" id="KW-0815">Transposition</keyword>
<evidence type="ECO:0000259" key="9">
    <source>
        <dbReference type="PROSITE" id="PS50158"/>
    </source>
</evidence>
<evidence type="ECO:0000256" key="2">
    <source>
        <dbReference type="ARBA" id="ARBA00022723"/>
    </source>
</evidence>
<dbReference type="PANTHER" id="PTHR31973">
    <property type="entry name" value="POLYPROTEIN, PUTATIVE-RELATED"/>
    <property type="match status" value="1"/>
</dbReference>
<dbReference type="EMBL" id="CP144745">
    <property type="protein sequence ID" value="WVZ52457.1"/>
    <property type="molecule type" value="Genomic_DNA"/>
</dbReference>
<dbReference type="AlphaFoldDB" id="A0AAQ3SI93"/>
<feature type="compositionally biased region" description="Acidic residues" evidence="8">
    <location>
        <begin position="782"/>
        <end position="792"/>
    </location>
</feature>
<dbReference type="PANTHER" id="PTHR31973:SF187">
    <property type="entry name" value="MUTATOR TRANSPOSASE MUDRA PROTEIN"/>
    <property type="match status" value="1"/>
</dbReference>
<sequence>MEGGMGMAAEMNDDSARLEFFSLDLKVEGFRRTDGDGKKSYCKGNLIKWKVKIGGLTLDLLMSSLSNEVNWGPDKAVSLWFFDKRISEDNLCVLPPESPLAEPDAAAPENCDVAPEPVSKPDEVPAKHEPSEAPLPSKANTVAQSNLKPGEEADASKPDIFDNSEEYVGVNDEHFYINIPLSELTQTGDQTIDSNDDDVAAKGDKPPEVQVNYVDPEVYNVCNDPLNPRIEEGALFPEIVTLRKAIRHYAITTGFEFSRMRCDKTRFIAKCEHNGCPWRIHASRLQDMRTIQAKVCPADHNCPTRKLREGKMPTQQWVADRLTDWLKNHPNKGAKDAKEKLESDCGIKLKYSKAWSGRQLALNQIHGKYEESFQLLFNWKAQIEISSPGSIVEIDLEKKKQKMCFKRMFVALKPCVDRFLAGCRPYIGVDASSFTGQYSGQLASATSVDGNNWLYYVAYGFFWTETEDNRKWFMKQLNRAMGCPEGLVICTDACKGLEIAVGVVFPQAEHRECMRHLYGNFIKYYQCDLFTEHLYQAARAYTEGLFKWHMSKIYEYAPDAIFYLQDYHNKIWYRSGFSEISKCDYLTNNVSESFNAQVKHLKGLLLHELVDELRELIMEKLQCKILPAVIKELNVISKNLKAVKVARSDDQFAEVTLLDQWNNSKRHIVDLENKSCSCRQWQVTGKPCSHALAWTMSNRGLEIKDFVHEAAYEPRVTPMLDRADWPQVDLGYKVFPLSRAPGRPKVQRIRWCLEQNPNKKKVRCKRCGAFGHFAKTCKMPECGDDETGEDQPESSTAQQKKRRKPPKKKKTPKKKKQQKQRKMAGVAPPAKPRLKQRKDWHTTNLEVVWALVEHLIERFFRLALNPNHTDTTPRTWHKRELVPIQSVPVELDPMVAFNGLPLALYPDMVSCRWKLLAAA</sequence>
<dbReference type="GO" id="GO:0008270">
    <property type="term" value="F:zinc ion binding"/>
    <property type="evidence" value="ECO:0007669"/>
    <property type="project" value="UniProtKB-KW"/>
</dbReference>
<feature type="compositionally biased region" description="Basic and acidic residues" evidence="8">
    <location>
        <begin position="119"/>
        <end position="131"/>
    </location>
</feature>
<keyword evidence="5" id="KW-0238">DNA-binding</keyword>
<dbReference type="Pfam" id="PF04434">
    <property type="entry name" value="SWIM"/>
    <property type="match status" value="1"/>
</dbReference>
<keyword evidence="3 7" id="KW-0863">Zinc-finger</keyword>
<dbReference type="InterPro" id="IPR001207">
    <property type="entry name" value="Transposase_mutator"/>
</dbReference>
<gene>
    <name evidence="11" type="ORF">U9M48_003511</name>
</gene>
<feature type="domain" description="CCHC-type" evidence="9">
    <location>
        <begin position="763"/>
        <end position="778"/>
    </location>
</feature>
<organism evidence="11 12">
    <name type="scientific">Paspalum notatum var. saurae</name>
    <dbReference type="NCBI Taxonomy" id="547442"/>
    <lineage>
        <taxon>Eukaryota</taxon>
        <taxon>Viridiplantae</taxon>
        <taxon>Streptophyta</taxon>
        <taxon>Embryophyta</taxon>
        <taxon>Tracheophyta</taxon>
        <taxon>Spermatophyta</taxon>
        <taxon>Magnoliopsida</taxon>
        <taxon>Liliopsida</taxon>
        <taxon>Poales</taxon>
        <taxon>Poaceae</taxon>
        <taxon>PACMAD clade</taxon>
        <taxon>Panicoideae</taxon>
        <taxon>Andropogonodae</taxon>
        <taxon>Paspaleae</taxon>
        <taxon>Paspalinae</taxon>
        <taxon>Paspalum</taxon>
    </lineage>
</organism>
<evidence type="ECO:0000256" key="4">
    <source>
        <dbReference type="ARBA" id="ARBA00022833"/>
    </source>
</evidence>